<evidence type="ECO:0000313" key="2">
    <source>
        <dbReference type="Proteomes" id="UP000191342"/>
    </source>
</evidence>
<accession>A0A1V6TIU9</accession>
<reference evidence="2" key="1">
    <citation type="journal article" date="2017" name="Nat. Microbiol.">
        <title>Global analysis of biosynthetic gene clusters reveals vast potential of secondary metabolite production in Penicillium species.</title>
        <authorList>
            <person name="Nielsen J.C."/>
            <person name="Grijseels S."/>
            <person name="Prigent S."/>
            <person name="Ji B."/>
            <person name="Dainat J."/>
            <person name="Nielsen K.F."/>
            <person name="Frisvad J.C."/>
            <person name="Workman M."/>
            <person name="Nielsen J."/>
        </authorList>
    </citation>
    <scope>NUCLEOTIDE SEQUENCE [LARGE SCALE GENOMIC DNA]</scope>
    <source>
        <strain evidence="2">IBT 14082</strain>
    </source>
</reference>
<dbReference type="EMBL" id="MLQL01000007">
    <property type="protein sequence ID" value="OQE26211.1"/>
    <property type="molecule type" value="Genomic_DNA"/>
</dbReference>
<dbReference type="Proteomes" id="UP000191342">
    <property type="component" value="Unassembled WGS sequence"/>
</dbReference>
<sequence length="89" mass="9775">MAADSDYAMLPTTILRMYDSFGHFKLADDNKDYWLFEYGKDGILPGIFVKSSLMIAYGGEDVAVGTADAANIVIYPKTGETEWGLAIVQ</sequence>
<dbReference type="AlphaFoldDB" id="A0A1V6TIU9"/>
<dbReference type="OrthoDB" id="4324954at2759"/>
<organism evidence="1 2">
    <name type="scientific">Penicillium flavigenum</name>
    <dbReference type="NCBI Taxonomy" id="254877"/>
    <lineage>
        <taxon>Eukaryota</taxon>
        <taxon>Fungi</taxon>
        <taxon>Dikarya</taxon>
        <taxon>Ascomycota</taxon>
        <taxon>Pezizomycotina</taxon>
        <taxon>Eurotiomycetes</taxon>
        <taxon>Eurotiomycetidae</taxon>
        <taxon>Eurotiales</taxon>
        <taxon>Aspergillaceae</taxon>
        <taxon>Penicillium</taxon>
    </lineage>
</organism>
<comment type="caution">
    <text evidence="1">The sequence shown here is derived from an EMBL/GenBank/DDBJ whole genome shotgun (WGS) entry which is preliminary data.</text>
</comment>
<gene>
    <name evidence="1" type="ORF">PENFLA_c007G08725</name>
</gene>
<evidence type="ECO:0000313" key="1">
    <source>
        <dbReference type="EMBL" id="OQE26211.1"/>
    </source>
</evidence>
<keyword evidence="2" id="KW-1185">Reference proteome</keyword>
<name>A0A1V6TIU9_9EURO</name>
<protein>
    <submittedName>
        <fullName evidence="1">Uncharacterized protein</fullName>
    </submittedName>
</protein>
<proteinExistence type="predicted"/>